<dbReference type="Proteomes" id="UP001281147">
    <property type="component" value="Unassembled WGS sequence"/>
</dbReference>
<evidence type="ECO:0000313" key="2">
    <source>
        <dbReference type="Proteomes" id="UP001281147"/>
    </source>
</evidence>
<comment type="caution">
    <text evidence="1">The sequence shown here is derived from an EMBL/GenBank/DDBJ whole genome shotgun (WGS) entry which is preliminary data.</text>
</comment>
<protein>
    <submittedName>
        <fullName evidence="1">Actin cytoskeleton and mitosis protein</fullName>
    </submittedName>
</protein>
<keyword evidence="2" id="KW-1185">Reference proteome</keyword>
<proteinExistence type="predicted"/>
<reference evidence="1" key="1">
    <citation type="submission" date="2023-07" db="EMBL/GenBank/DDBJ databases">
        <title>Black Yeasts Isolated from many extreme environments.</title>
        <authorList>
            <person name="Coleine C."/>
            <person name="Stajich J.E."/>
            <person name="Selbmann L."/>
        </authorList>
    </citation>
    <scope>NUCLEOTIDE SEQUENCE</scope>
    <source>
        <strain evidence="1">CCFEE 5714</strain>
    </source>
</reference>
<dbReference type="EMBL" id="JAUTXU010000059">
    <property type="protein sequence ID" value="KAK3713968.1"/>
    <property type="molecule type" value="Genomic_DNA"/>
</dbReference>
<organism evidence="1 2">
    <name type="scientific">Vermiconidia calcicola</name>
    <dbReference type="NCBI Taxonomy" id="1690605"/>
    <lineage>
        <taxon>Eukaryota</taxon>
        <taxon>Fungi</taxon>
        <taxon>Dikarya</taxon>
        <taxon>Ascomycota</taxon>
        <taxon>Pezizomycotina</taxon>
        <taxon>Dothideomycetes</taxon>
        <taxon>Dothideomycetidae</taxon>
        <taxon>Mycosphaerellales</taxon>
        <taxon>Extremaceae</taxon>
        <taxon>Vermiconidia</taxon>
    </lineage>
</organism>
<accession>A0ACC3NBL7</accession>
<name>A0ACC3NBL7_9PEZI</name>
<sequence length="1635" mass="179267">MSVRGQSTRGRGRGSTQQAPSRSRGASTSRGRGYSSNAPRGNATTRGTFGRPTLQAGNRGARGLSYTAANAANKQDTLRPGASGGAKTRGSWQDRWQALTKARERERADAIQRGLIADPDKPRSLSEAITPIGTCQELCAEYERVQRVVQKDVWKEETDPNQSAFATTENEPEEARMVKKFRRAAAGLEEQLPSDLRPPAVLKRTCDYLFHDVIENASSLAHVHHFVWDRTRAIRNDFSIQQVTRPEELQIAIDCYERIARFHIVSLHQLALPERPYSKYDSQQEREQLDRTLLSLMQYYDDSRGRIELTNEAEFRAYCVIFQLQDPIPDLEDRVQSWPRHIMQDMRVRKALEVYMAACNVLDAQGPLKPRASHLVARQDWQRFWTLVASKEVSYLMACVAEVYFNLVRRTVLNALFRTSRANSNLATPDWTTELLCDLLAFDDDDEVYTYCEKFGFTFKEREDGQQYLDLTSVRGRTLPDPAAGIPKQSKTSLVEDKRFGRTIPAIVNGLAVRQAQEAGMVTEDDEDIGDVMETENEGHSAPDGRDAADGVIDDGESLFMPETPNASKAQTASPLTNGLDGNPNSAPSLFNSLGNGSSFGKPSNSGDSRSVFASMAGQTAHSEQPPAPKSTGSNFDLFRPVSNGQTSATTAPPAFDFTGKSRLNATNGTNDDNKPNFPSFSFNEPPHDESSTSTGGNRPPQDTAPSLFQNLGQPTSTTTNSQQLTSQVSAPSQNATTTSAISTTPSSDQPVNPLTFGSASGAPAAPAPSFPRQPVQPHSTAPPTSPALSTTQHTQAASSSSGLRRPSSSTGNKQYRPSPLSNSFTAFEDDGTSDTNERGTEVNRQAVSEIPASTQISTRQAISSTSTNFPERDSGDSTEAFEANIARIAQEFFEAPVGGVLDQYVSFHVRRTVIEVKEQLEKEKDNAEADAFRLKELSKKYGKRWRSVFWQNHLARTGRERRQRRQRRLHERGSQGVEDGSILGLESIQSGSRAGSQHETRNVHQSIEDNMGAQWSQPASNAQQARPGSKRLMSSHGPDNPAQPRESGHKRLKSTSHVDDRGRITKPTIASHPHADVLKRSSFLGFSAAKDGSANKNTTTSNYFRLKAMGIDRIENSVTPRGTKRRLSAASQASAQTSPPGLRSPSLLGSTLDTTKALMPPPASVSKRSPKPHEDDEALFARLKAARQNLEESAPYFGSETVKDDNFRRSLNNSQSSTEYESPSMAKARMEARLRVAQSDTSATERNVPAYRLRESKFVPREQYGKAIERANELRASRSRETSRPESRTEHYTNDVWVEPPAAPAARDGVPLKPNNHITTVSPRPNGLNGLPPQTTKAPSQPSHATASNPFSSLTPKAPVSFANHTTQMSNENPFLQTHASATPNATDSLNAFASQPIFGSNLHDLPPGEPQNQTIDPSQINQALSNSFGSVHGHGYNHLFSLPNNTPAPPQQDSYLQSQAISLVSDDEDDELEASTSHSQAYDNAGPDEMNEELLDESTDEDELRNSYGHPNPYAALAHDSGDDEQDWQSRAGDEDGYEEGDASGPDGHAYYEEEGDDEDGVDGDIDEDETDDIEDISEDDRDGEDGFGFEDAEQEDQQHAQGHGGFWPAQPQKSSVLLDVGNTAEEAIELSD</sequence>
<gene>
    <name evidence="1" type="primary">SAC3_1</name>
    <name evidence="1" type="ORF">LTR37_008218</name>
</gene>
<evidence type="ECO:0000313" key="1">
    <source>
        <dbReference type="EMBL" id="KAK3713968.1"/>
    </source>
</evidence>